<dbReference type="EMBL" id="VSSQ01000402">
    <property type="protein sequence ID" value="MPL93769.1"/>
    <property type="molecule type" value="Genomic_DNA"/>
</dbReference>
<dbReference type="AlphaFoldDB" id="A0A644VQV8"/>
<organism evidence="1">
    <name type="scientific">bioreactor metagenome</name>
    <dbReference type="NCBI Taxonomy" id="1076179"/>
    <lineage>
        <taxon>unclassified sequences</taxon>
        <taxon>metagenomes</taxon>
        <taxon>ecological metagenomes</taxon>
    </lineage>
</organism>
<evidence type="ECO:0008006" key="2">
    <source>
        <dbReference type="Google" id="ProtNLM"/>
    </source>
</evidence>
<gene>
    <name evidence="1" type="ORF">SDC9_39916</name>
</gene>
<reference evidence="1" key="1">
    <citation type="submission" date="2019-08" db="EMBL/GenBank/DDBJ databases">
        <authorList>
            <person name="Kucharzyk K."/>
            <person name="Murdoch R.W."/>
            <person name="Higgins S."/>
            <person name="Loffler F."/>
        </authorList>
    </citation>
    <scope>NUCLEOTIDE SEQUENCE</scope>
</reference>
<comment type="caution">
    <text evidence="1">The sequence shown here is derived from an EMBL/GenBank/DDBJ whole genome shotgun (WGS) entry which is preliminary data.</text>
</comment>
<sequence length="106" mass="11394">MPLSTQTKDQILALLKKVEMCSLQESFAGSEKIIAPDAVLFAPGIEQRGREQFSPGRLVFEGSEVKGEGVIAWVSGGCSRDGKPGRFSAVLRGTGHAWELVLLHIA</sequence>
<protein>
    <recommendedName>
        <fullName evidence="2">DUF4440 domain-containing protein</fullName>
    </recommendedName>
</protein>
<evidence type="ECO:0000313" key="1">
    <source>
        <dbReference type="EMBL" id="MPL93769.1"/>
    </source>
</evidence>
<proteinExistence type="predicted"/>
<name>A0A644VQV8_9ZZZZ</name>
<accession>A0A644VQV8</accession>